<protein>
    <recommendedName>
        <fullName evidence="4">DNA-binding protein</fullName>
    </recommendedName>
</protein>
<dbReference type="AlphaFoldDB" id="A0A174LCI5"/>
<feature type="region of interest" description="Disordered" evidence="1">
    <location>
        <begin position="45"/>
        <end position="69"/>
    </location>
</feature>
<gene>
    <name evidence="2" type="ORF">ERS852523_00857</name>
</gene>
<evidence type="ECO:0000256" key="1">
    <source>
        <dbReference type="SAM" id="MobiDB-lite"/>
    </source>
</evidence>
<organism evidence="2 3">
    <name type="scientific">Blautia wexlerae</name>
    <dbReference type="NCBI Taxonomy" id="418240"/>
    <lineage>
        <taxon>Bacteria</taxon>
        <taxon>Bacillati</taxon>
        <taxon>Bacillota</taxon>
        <taxon>Clostridia</taxon>
        <taxon>Lachnospirales</taxon>
        <taxon>Lachnospiraceae</taxon>
        <taxon>Blautia</taxon>
    </lineage>
</organism>
<dbReference type="Proteomes" id="UP000095712">
    <property type="component" value="Unassembled WGS sequence"/>
</dbReference>
<evidence type="ECO:0008006" key="4">
    <source>
        <dbReference type="Google" id="ProtNLM"/>
    </source>
</evidence>
<dbReference type="OrthoDB" id="9799038at2"/>
<evidence type="ECO:0000313" key="3">
    <source>
        <dbReference type="Proteomes" id="UP000095712"/>
    </source>
</evidence>
<dbReference type="RefSeq" id="WP_015538080.1">
    <property type="nucleotide sequence ID" value="NZ_CZAW01000007.1"/>
</dbReference>
<evidence type="ECO:0000313" key="2">
    <source>
        <dbReference type="EMBL" id="CUP19858.1"/>
    </source>
</evidence>
<dbReference type="EMBL" id="CZAW01000007">
    <property type="protein sequence ID" value="CUP19858.1"/>
    <property type="molecule type" value="Genomic_DNA"/>
</dbReference>
<name>A0A174LCI5_9FIRM</name>
<reference evidence="2 3" key="1">
    <citation type="submission" date="2015-09" db="EMBL/GenBank/DDBJ databases">
        <authorList>
            <consortium name="Pathogen Informatics"/>
        </authorList>
    </citation>
    <scope>NUCLEOTIDE SEQUENCE [LARGE SCALE GENOMIC DNA]</scope>
    <source>
        <strain evidence="2 3">2789STDY5834911</strain>
    </source>
</reference>
<sequence>MKYLSTFEVAEKWGISPRRVGILCNNDRIPGAQRAGSRWIIPEDAEKPTDARIKSGKYIKQKTDRGEEA</sequence>
<accession>A0A174LCI5</accession>
<proteinExistence type="predicted"/>